<dbReference type="InterPro" id="IPR007348">
    <property type="entry name" value="CopC_dom"/>
</dbReference>
<organism evidence="7 8">
    <name type="scientific">Leucobacter alluvii</name>
    <dbReference type="NCBI Taxonomy" id="340321"/>
    <lineage>
        <taxon>Bacteria</taxon>
        <taxon>Bacillati</taxon>
        <taxon>Actinomycetota</taxon>
        <taxon>Actinomycetes</taxon>
        <taxon>Micrococcales</taxon>
        <taxon>Microbacteriaceae</taxon>
        <taxon>Leucobacter</taxon>
    </lineage>
</organism>
<keyword evidence="1 5" id="KW-0732">Signal</keyword>
<feature type="region of interest" description="Disordered" evidence="3">
    <location>
        <begin position="147"/>
        <end position="175"/>
    </location>
</feature>
<evidence type="ECO:0000256" key="1">
    <source>
        <dbReference type="ARBA" id="ARBA00022729"/>
    </source>
</evidence>
<keyword evidence="4" id="KW-0472">Membrane</keyword>
<keyword evidence="4" id="KW-0812">Transmembrane</keyword>
<comment type="caution">
    <text evidence="7">The sequence shown here is derived from an EMBL/GenBank/DDBJ whole genome shotgun (WGS) entry which is preliminary data.</text>
</comment>
<proteinExistence type="predicted"/>
<dbReference type="InterPro" id="IPR014755">
    <property type="entry name" value="Cu-Rt/internalin_Ig-like"/>
</dbReference>
<sequence>MTLTRKALAGTAGALLALAALPLVSTAANAHDQLVSADPVDGASVDALEEIALQFNNAPLGLENSNLVRVIGPDGRYYETGCPTLAGPVVSAPVELGAPGEYEVQWRVVSSDGHPIAENSSFTYAPGGGVAEGAGSVTPLCGGAVAASPGVEPGPDGAGAGDAAEESRSDETRSPVSGLWIGVGVGGFAVIAVAAAAFIILRRPRSEP</sequence>
<evidence type="ECO:0000256" key="4">
    <source>
        <dbReference type="SAM" id="Phobius"/>
    </source>
</evidence>
<name>A0ABN3B3K6_9MICO</name>
<protein>
    <submittedName>
        <fullName evidence="7">Copper resistance protein CopC</fullName>
    </submittedName>
</protein>
<evidence type="ECO:0000313" key="7">
    <source>
        <dbReference type="EMBL" id="GAA2186921.1"/>
    </source>
</evidence>
<keyword evidence="4" id="KW-1133">Transmembrane helix</keyword>
<evidence type="ECO:0000256" key="2">
    <source>
        <dbReference type="ARBA" id="ARBA00023008"/>
    </source>
</evidence>
<dbReference type="Pfam" id="PF04234">
    <property type="entry name" value="CopC"/>
    <property type="match status" value="1"/>
</dbReference>
<evidence type="ECO:0000256" key="3">
    <source>
        <dbReference type="SAM" id="MobiDB-lite"/>
    </source>
</evidence>
<evidence type="ECO:0000313" key="8">
    <source>
        <dbReference type="Proteomes" id="UP001501084"/>
    </source>
</evidence>
<dbReference type="InterPro" id="IPR014756">
    <property type="entry name" value="Ig_E-set"/>
</dbReference>
<dbReference type="SUPFAM" id="SSF81296">
    <property type="entry name" value="E set domains"/>
    <property type="match status" value="1"/>
</dbReference>
<evidence type="ECO:0000256" key="5">
    <source>
        <dbReference type="SAM" id="SignalP"/>
    </source>
</evidence>
<dbReference type="EMBL" id="BAAAOP010000005">
    <property type="protein sequence ID" value="GAA2186921.1"/>
    <property type="molecule type" value="Genomic_DNA"/>
</dbReference>
<keyword evidence="8" id="KW-1185">Reference proteome</keyword>
<feature type="chain" id="PRO_5045075661" evidence="5">
    <location>
        <begin position="31"/>
        <end position="208"/>
    </location>
</feature>
<feature type="domain" description="CopC" evidence="6">
    <location>
        <begin position="31"/>
        <end position="123"/>
    </location>
</feature>
<gene>
    <name evidence="7" type="ORF">GCM10009786_09620</name>
</gene>
<dbReference type="Proteomes" id="UP001501084">
    <property type="component" value="Unassembled WGS sequence"/>
</dbReference>
<evidence type="ECO:0000259" key="6">
    <source>
        <dbReference type="Pfam" id="PF04234"/>
    </source>
</evidence>
<feature type="signal peptide" evidence="5">
    <location>
        <begin position="1"/>
        <end position="30"/>
    </location>
</feature>
<reference evidence="7 8" key="1">
    <citation type="journal article" date="2019" name="Int. J. Syst. Evol. Microbiol.">
        <title>The Global Catalogue of Microorganisms (GCM) 10K type strain sequencing project: providing services to taxonomists for standard genome sequencing and annotation.</title>
        <authorList>
            <consortium name="The Broad Institute Genomics Platform"/>
            <consortium name="The Broad Institute Genome Sequencing Center for Infectious Disease"/>
            <person name="Wu L."/>
            <person name="Ma J."/>
        </authorList>
    </citation>
    <scope>NUCLEOTIDE SEQUENCE [LARGE SCALE GENOMIC DNA]</scope>
    <source>
        <strain evidence="7 8">JCM 14919</strain>
    </source>
</reference>
<accession>A0ABN3B3K6</accession>
<dbReference type="RefSeq" id="WP_346057584.1">
    <property type="nucleotide sequence ID" value="NZ_BAAAOP010000005.1"/>
</dbReference>
<dbReference type="Gene3D" id="2.60.40.1220">
    <property type="match status" value="1"/>
</dbReference>
<keyword evidence="2" id="KW-0186">Copper</keyword>
<feature type="transmembrane region" description="Helical" evidence="4">
    <location>
        <begin position="179"/>
        <end position="201"/>
    </location>
</feature>